<dbReference type="CDD" id="cd18622">
    <property type="entry name" value="GH32_Inu-like"/>
    <property type="match status" value="1"/>
</dbReference>
<dbReference type="SUPFAM" id="SSF49899">
    <property type="entry name" value="Concanavalin A-like lectins/glucanases"/>
    <property type="match status" value="1"/>
</dbReference>
<dbReference type="InterPro" id="IPR013189">
    <property type="entry name" value="Glyco_hydro_32_C"/>
</dbReference>
<accession>A0A2T0WDM6</accession>
<evidence type="ECO:0000259" key="7">
    <source>
        <dbReference type="Pfam" id="PF08244"/>
    </source>
</evidence>
<evidence type="ECO:0000313" key="9">
    <source>
        <dbReference type="Proteomes" id="UP000238392"/>
    </source>
</evidence>
<comment type="caution">
    <text evidence="8">The sequence shown here is derived from an EMBL/GenBank/DDBJ whole genome shotgun (WGS) entry which is preliminary data.</text>
</comment>
<comment type="similarity">
    <text evidence="1 4">Belongs to the glycosyl hydrolase 32 family.</text>
</comment>
<gene>
    <name evidence="8" type="ORF">CLV74_12021</name>
</gene>
<reference evidence="8 9" key="1">
    <citation type="submission" date="2018-03" db="EMBL/GenBank/DDBJ databases">
        <title>Genomic Encyclopedia of Archaeal and Bacterial Type Strains, Phase II (KMG-II): from individual species to whole genera.</title>
        <authorList>
            <person name="Goeker M."/>
        </authorList>
    </citation>
    <scope>NUCLEOTIDE SEQUENCE [LARGE SCALE GENOMIC DNA]</scope>
    <source>
        <strain evidence="8 9">DSM 100212</strain>
    </source>
</reference>
<dbReference type="InterPro" id="IPR023296">
    <property type="entry name" value="Glyco_hydro_beta-prop_sf"/>
</dbReference>
<dbReference type="GO" id="GO:0005987">
    <property type="term" value="P:sucrose catabolic process"/>
    <property type="evidence" value="ECO:0007669"/>
    <property type="project" value="TreeGrafter"/>
</dbReference>
<dbReference type="Pfam" id="PF00251">
    <property type="entry name" value="Glyco_hydro_32N"/>
    <property type="match status" value="1"/>
</dbReference>
<protein>
    <submittedName>
        <fullName evidence="8">Fructan beta-fructosidase</fullName>
    </submittedName>
</protein>
<dbReference type="InterPro" id="IPR018053">
    <property type="entry name" value="Glyco_hydro_32_AS"/>
</dbReference>
<dbReference type="Proteomes" id="UP000238392">
    <property type="component" value="Unassembled WGS sequence"/>
</dbReference>
<dbReference type="SUPFAM" id="SSF75005">
    <property type="entry name" value="Arabinanase/levansucrase/invertase"/>
    <property type="match status" value="1"/>
</dbReference>
<dbReference type="GO" id="GO:0005737">
    <property type="term" value="C:cytoplasm"/>
    <property type="evidence" value="ECO:0007669"/>
    <property type="project" value="TreeGrafter"/>
</dbReference>
<evidence type="ECO:0000313" key="8">
    <source>
        <dbReference type="EMBL" id="PRY84809.1"/>
    </source>
</evidence>
<sequence>MTETYRPKLHFTPAKGWMNDPNGMIRHGGLWHLFFQHDPNSIHHGPMHWGHAVSRDLVHWQERPVALYPDALGTCFSGSAIAAPQGVKLFYTAHSLTPEGRDFQVQCVAHANDTLTQFQTDTRNPVLENPGREVFRDPKVIWHQDTARWIMLVTEGQSIAFYASEDLRRWEYLSSFGACHGQHGKGVWECPDLLEMRYQGKAFWVLIVSISEDAPGGGSGTQYFIGAFDGTRFTNVNPAEAVLWLDMGRDFYAPQSFFDPGGPPTVMAWASNWSYARQTPTKAFRGAASLPRELSLTRSPDGLRIAQRVPEAVRNAFANQRDRATFHHGFHLEAEGARDVTVSLFGETVPHLRLTRGTDDVVTLTSRRPDHDGLTGFGHEVITRFTWPLSRPLDIELFVDRGLVEMFCAGGTVSLTNLHFPAVPEGPVTLTHHASGTRRAVPRHLSEGGHNG</sequence>
<feature type="domain" description="Glycosyl hydrolase family 32 C-terminal" evidence="7">
    <location>
        <begin position="385"/>
        <end position="426"/>
    </location>
</feature>
<dbReference type="Gene3D" id="2.115.10.20">
    <property type="entry name" value="Glycosyl hydrolase domain, family 43"/>
    <property type="match status" value="1"/>
</dbReference>
<evidence type="ECO:0000256" key="3">
    <source>
        <dbReference type="ARBA" id="ARBA00023295"/>
    </source>
</evidence>
<dbReference type="RefSeq" id="WP_170108113.1">
    <property type="nucleotide sequence ID" value="NZ_PVTQ01000020.1"/>
</dbReference>
<dbReference type="EMBL" id="PVTQ01000020">
    <property type="protein sequence ID" value="PRY84809.1"/>
    <property type="molecule type" value="Genomic_DNA"/>
</dbReference>
<dbReference type="Gene3D" id="2.60.120.560">
    <property type="entry name" value="Exo-inulinase, domain 1"/>
    <property type="match status" value="1"/>
</dbReference>
<keyword evidence="3 4" id="KW-0326">Glycosidase</keyword>
<feature type="domain" description="Glycosyl hydrolase family 32 N-terminal" evidence="6">
    <location>
        <begin position="10"/>
        <end position="298"/>
    </location>
</feature>
<name>A0A2T0WDM6_9RHOB</name>
<dbReference type="GO" id="GO:0004575">
    <property type="term" value="F:sucrose alpha-glucosidase activity"/>
    <property type="evidence" value="ECO:0007669"/>
    <property type="project" value="TreeGrafter"/>
</dbReference>
<dbReference type="PANTHER" id="PTHR42800:SF1">
    <property type="entry name" value="EXOINULINASE INUD (AFU_ORTHOLOGUE AFUA_5G00480)"/>
    <property type="match status" value="1"/>
</dbReference>
<evidence type="ECO:0000256" key="4">
    <source>
        <dbReference type="RuleBase" id="RU362110"/>
    </source>
</evidence>
<organism evidence="8 9">
    <name type="scientific">Donghicola tyrosinivorans</name>
    <dbReference type="NCBI Taxonomy" id="1652492"/>
    <lineage>
        <taxon>Bacteria</taxon>
        <taxon>Pseudomonadati</taxon>
        <taxon>Pseudomonadota</taxon>
        <taxon>Alphaproteobacteria</taxon>
        <taxon>Rhodobacterales</taxon>
        <taxon>Roseobacteraceae</taxon>
        <taxon>Donghicola</taxon>
    </lineage>
</organism>
<dbReference type="SMART" id="SM00640">
    <property type="entry name" value="Glyco_32"/>
    <property type="match status" value="1"/>
</dbReference>
<evidence type="ECO:0000256" key="1">
    <source>
        <dbReference type="ARBA" id="ARBA00009902"/>
    </source>
</evidence>
<evidence type="ECO:0000259" key="6">
    <source>
        <dbReference type="Pfam" id="PF00251"/>
    </source>
</evidence>
<dbReference type="InterPro" id="IPR013320">
    <property type="entry name" value="ConA-like_dom_sf"/>
</dbReference>
<dbReference type="PANTHER" id="PTHR42800">
    <property type="entry name" value="EXOINULINASE INUD (AFU_ORTHOLOGUE AFUA_5G00480)"/>
    <property type="match status" value="1"/>
</dbReference>
<keyword evidence="9" id="KW-1185">Reference proteome</keyword>
<evidence type="ECO:0000256" key="2">
    <source>
        <dbReference type="ARBA" id="ARBA00022801"/>
    </source>
</evidence>
<dbReference type="InterPro" id="IPR013148">
    <property type="entry name" value="Glyco_hydro_32_N"/>
</dbReference>
<dbReference type="InterPro" id="IPR001362">
    <property type="entry name" value="Glyco_hydro_32"/>
</dbReference>
<proteinExistence type="inferred from homology"/>
<feature type="region of interest" description="Disordered" evidence="5">
    <location>
        <begin position="432"/>
        <end position="452"/>
    </location>
</feature>
<keyword evidence="2 4" id="KW-0378">Hydrolase</keyword>
<dbReference type="PROSITE" id="PS00609">
    <property type="entry name" value="GLYCOSYL_HYDROL_F32"/>
    <property type="match status" value="1"/>
</dbReference>
<dbReference type="Pfam" id="PF08244">
    <property type="entry name" value="Glyco_hydro_32C"/>
    <property type="match status" value="1"/>
</dbReference>
<evidence type="ECO:0000256" key="5">
    <source>
        <dbReference type="SAM" id="MobiDB-lite"/>
    </source>
</evidence>
<dbReference type="AlphaFoldDB" id="A0A2T0WDM6"/>